<dbReference type="SUPFAM" id="SSF48403">
    <property type="entry name" value="Ankyrin repeat"/>
    <property type="match status" value="1"/>
</dbReference>
<proteinExistence type="predicted"/>
<dbReference type="PANTHER" id="PTHR24171:SF8">
    <property type="entry name" value="BRCA1-ASSOCIATED RING DOMAIN PROTEIN 1"/>
    <property type="match status" value="1"/>
</dbReference>
<feature type="repeat" description="ANK" evidence="3">
    <location>
        <begin position="91"/>
        <end position="123"/>
    </location>
</feature>
<dbReference type="GO" id="GO:0085020">
    <property type="term" value="P:protein K6-linked ubiquitination"/>
    <property type="evidence" value="ECO:0007669"/>
    <property type="project" value="TreeGrafter"/>
</dbReference>
<feature type="repeat" description="ANK" evidence="3">
    <location>
        <begin position="24"/>
        <end position="56"/>
    </location>
</feature>
<accession>A0A3B4VED3</accession>
<protein>
    <submittedName>
        <fullName evidence="4">Ankyrin repeat and kinase domain containing 1</fullName>
    </submittedName>
</protein>
<dbReference type="Gene3D" id="1.25.40.20">
    <property type="entry name" value="Ankyrin repeat-containing domain"/>
    <property type="match status" value="1"/>
</dbReference>
<reference evidence="4" key="2">
    <citation type="submission" date="2025-09" db="UniProtKB">
        <authorList>
            <consortium name="Ensembl"/>
        </authorList>
    </citation>
    <scope>IDENTIFICATION</scope>
</reference>
<reference evidence="4" key="1">
    <citation type="submission" date="2025-08" db="UniProtKB">
        <authorList>
            <consortium name="Ensembl"/>
        </authorList>
    </citation>
    <scope>IDENTIFICATION</scope>
</reference>
<dbReference type="AlphaFoldDB" id="A0A3B4VED3"/>
<dbReference type="InterPro" id="IPR036770">
    <property type="entry name" value="Ankyrin_rpt-contain_sf"/>
</dbReference>
<evidence type="ECO:0000256" key="3">
    <source>
        <dbReference type="PROSITE-ProRule" id="PRU00023"/>
    </source>
</evidence>
<dbReference type="OMA" id="CKPAFIA"/>
<evidence type="ECO:0000256" key="1">
    <source>
        <dbReference type="ARBA" id="ARBA00022737"/>
    </source>
</evidence>
<dbReference type="Ensembl" id="ENSSDUT00000029767.1">
    <property type="protein sequence ID" value="ENSSDUP00000029271.1"/>
    <property type="gene ID" value="ENSSDUG00000021100.1"/>
</dbReference>
<evidence type="ECO:0000313" key="4">
    <source>
        <dbReference type="Ensembl" id="ENSSDUP00000029271.1"/>
    </source>
</evidence>
<dbReference type="GeneTree" id="ENSGT00940000162060"/>
<dbReference type="Pfam" id="PF12796">
    <property type="entry name" value="Ank_2"/>
    <property type="match status" value="1"/>
</dbReference>
<evidence type="ECO:0000313" key="5">
    <source>
        <dbReference type="Proteomes" id="UP000261420"/>
    </source>
</evidence>
<dbReference type="PROSITE" id="PS50088">
    <property type="entry name" value="ANK_REPEAT"/>
    <property type="match status" value="3"/>
</dbReference>
<keyword evidence="1" id="KW-0677">Repeat</keyword>
<sequence>MEITELVVRQLVKSGASTDNADSRGYTPLHLAALKGHTGICRQLLSNGADPNVTEDSEGWTPLHVACNSVCFPSVLHLLTHHADVNVVNSGKATPLHLAAQHGCVPIIKALLLNGADRTPMKSSHMKCLSTSTD</sequence>
<dbReference type="InterPro" id="IPR002110">
    <property type="entry name" value="Ankyrin_rpt"/>
</dbReference>
<keyword evidence="2 3" id="KW-0040">ANK repeat</keyword>
<feature type="repeat" description="ANK" evidence="3">
    <location>
        <begin position="58"/>
        <end position="90"/>
    </location>
</feature>
<dbReference type="PANTHER" id="PTHR24171">
    <property type="entry name" value="ANKYRIN REPEAT DOMAIN-CONTAINING PROTEIN 39-RELATED"/>
    <property type="match status" value="1"/>
</dbReference>
<organism evidence="4 5">
    <name type="scientific">Seriola dumerili</name>
    <name type="common">Greater amberjack</name>
    <name type="synonym">Caranx dumerili</name>
    <dbReference type="NCBI Taxonomy" id="41447"/>
    <lineage>
        <taxon>Eukaryota</taxon>
        <taxon>Metazoa</taxon>
        <taxon>Chordata</taxon>
        <taxon>Craniata</taxon>
        <taxon>Vertebrata</taxon>
        <taxon>Euteleostomi</taxon>
        <taxon>Actinopterygii</taxon>
        <taxon>Neopterygii</taxon>
        <taxon>Teleostei</taxon>
        <taxon>Neoteleostei</taxon>
        <taxon>Acanthomorphata</taxon>
        <taxon>Carangaria</taxon>
        <taxon>Carangiformes</taxon>
        <taxon>Carangidae</taxon>
        <taxon>Seriola</taxon>
    </lineage>
</organism>
<dbReference type="Proteomes" id="UP000261420">
    <property type="component" value="Unplaced"/>
</dbReference>
<dbReference type="PRINTS" id="PR01415">
    <property type="entry name" value="ANKYRIN"/>
</dbReference>
<dbReference type="SMART" id="SM00248">
    <property type="entry name" value="ANK"/>
    <property type="match status" value="3"/>
</dbReference>
<evidence type="ECO:0000256" key="2">
    <source>
        <dbReference type="ARBA" id="ARBA00023043"/>
    </source>
</evidence>
<keyword evidence="5" id="KW-1185">Reference proteome</keyword>
<dbReference type="PROSITE" id="PS50297">
    <property type="entry name" value="ANK_REP_REGION"/>
    <property type="match status" value="3"/>
</dbReference>
<name>A0A3B4VED3_SERDU</name>
<dbReference type="GO" id="GO:0004842">
    <property type="term" value="F:ubiquitin-protein transferase activity"/>
    <property type="evidence" value="ECO:0007669"/>
    <property type="project" value="TreeGrafter"/>
</dbReference>
<dbReference type="Pfam" id="PF00023">
    <property type="entry name" value="Ank"/>
    <property type="match status" value="1"/>
</dbReference>
<dbReference type="GO" id="GO:0070531">
    <property type="term" value="C:BRCA1-A complex"/>
    <property type="evidence" value="ECO:0007669"/>
    <property type="project" value="TreeGrafter"/>
</dbReference>
<dbReference type="GO" id="GO:0031436">
    <property type="term" value="C:BRCA1-BARD1 complex"/>
    <property type="evidence" value="ECO:0007669"/>
    <property type="project" value="TreeGrafter"/>
</dbReference>